<dbReference type="InterPro" id="IPR025489">
    <property type="entry name" value="DUF4381"/>
</dbReference>
<keyword evidence="1" id="KW-1133">Transmembrane helix</keyword>
<keyword evidence="1" id="KW-0472">Membrane</keyword>
<dbReference type="EMBL" id="PGCP01000018">
    <property type="protein sequence ID" value="PJC92852.1"/>
    <property type="molecule type" value="Genomic_DNA"/>
</dbReference>
<protein>
    <submittedName>
        <fullName evidence="2">DUF4381 domain-containing protein</fullName>
    </submittedName>
</protein>
<organism evidence="2 3">
    <name type="scientific">Aeromonas lusitana</name>
    <dbReference type="NCBI Taxonomy" id="931529"/>
    <lineage>
        <taxon>Bacteria</taxon>
        <taxon>Pseudomonadati</taxon>
        <taxon>Pseudomonadota</taxon>
        <taxon>Gammaproteobacteria</taxon>
        <taxon>Aeromonadales</taxon>
        <taxon>Aeromonadaceae</taxon>
        <taxon>Aeromonas</taxon>
    </lineage>
</organism>
<keyword evidence="3" id="KW-1185">Reference proteome</keyword>
<evidence type="ECO:0000313" key="2">
    <source>
        <dbReference type="EMBL" id="PJC92852.1"/>
    </source>
</evidence>
<dbReference type="Pfam" id="PF14316">
    <property type="entry name" value="DUF4381"/>
    <property type="match status" value="1"/>
</dbReference>
<dbReference type="AlphaFoldDB" id="A0A2M8H8G7"/>
<dbReference type="Proteomes" id="UP000232060">
    <property type="component" value="Unassembled WGS sequence"/>
</dbReference>
<feature type="transmembrane region" description="Helical" evidence="1">
    <location>
        <begin position="27"/>
        <end position="46"/>
    </location>
</feature>
<evidence type="ECO:0000313" key="3">
    <source>
        <dbReference type="Proteomes" id="UP000232060"/>
    </source>
</evidence>
<comment type="caution">
    <text evidence="2">The sequence shown here is derived from an EMBL/GenBank/DDBJ whole genome shotgun (WGS) entry which is preliminary data.</text>
</comment>
<sequence length="167" mass="18727">MTAKVPAIDQLKELSIPTPPVSYLPQTWGWAVLLLMVLLLLLLWGGRRWWQWRRDRYRREALARLDVLQDSLGDDGARLGALRELPILLKRVALSMPEGAAAARLGGEAWQGFLAKSAPFPLPADFADDLFTLAYAPSDQVLNLPDKRADGLIQLSRRWIGEHHVAV</sequence>
<dbReference type="RefSeq" id="WP_100860209.1">
    <property type="nucleotide sequence ID" value="NZ_PGCP01000018.1"/>
</dbReference>
<name>A0A2M8H8G7_9GAMM</name>
<gene>
    <name evidence="2" type="ORF">CUC44_12220</name>
</gene>
<dbReference type="OrthoDB" id="5406089at2"/>
<keyword evidence="1" id="KW-0812">Transmembrane</keyword>
<accession>A0A2M8H8G7</accession>
<proteinExistence type="predicted"/>
<reference evidence="2 3" key="1">
    <citation type="submission" date="2017-11" db="EMBL/GenBank/DDBJ databases">
        <title>Draft genome sequence of environmental isolate Aeromonas lusitania sp. nov. MDC 2473.</title>
        <authorList>
            <person name="Colston S.M."/>
            <person name="Navarro A."/>
            <person name="Martinez-Murcia A.J."/>
            <person name="Graf J."/>
        </authorList>
    </citation>
    <scope>NUCLEOTIDE SEQUENCE [LARGE SCALE GENOMIC DNA]</scope>
    <source>
        <strain evidence="2 3">MDC 2473</strain>
    </source>
</reference>
<evidence type="ECO:0000256" key="1">
    <source>
        <dbReference type="SAM" id="Phobius"/>
    </source>
</evidence>